<name>A0A918BAZ8_9ACTN</name>
<keyword evidence="3" id="KW-0964">Secreted</keyword>
<dbReference type="AlphaFoldDB" id="A0A918BAZ8"/>
<evidence type="ECO:0000313" key="11">
    <source>
        <dbReference type="Proteomes" id="UP000620156"/>
    </source>
</evidence>
<dbReference type="RefSeq" id="WP_189216937.1">
    <property type="nucleotide sequence ID" value="NZ_BMQK01000004.1"/>
</dbReference>
<sequence length="93" mass="9141">MSRMAKVAAVALGTSAVMLSGAGLATADSGSSGSAAQSPGIVSGDVLQIPLDVPLNICGNSIDVIGLLNPVFGNVCADVDDHHGHHNSGGYGR</sequence>
<keyword evidence="5" id="KW-0130">Cell adhesion</keyword>
<evidence type="ECO:0000256" key="8">
    <source>
        <dbReference type="SAM" id="SignalP"/>
    </source>
</evidence>
<evidence type="ECO:0000256" key="4">
    <source>
        <dbReference type="ARBA" id="ARBA00022729"/>
    </source>
</evidence>
<evidence type="ECO:0000256" key="1">
    <source>
        <dbReference type="ARBA" id="ARBA00004191"/>
    </source>
</evidence>
<gene>
    <name evidence="10" type="ORF">GCM10010145_26340</name>
</gene>
<keyword evidence="11" id="KW-1185">Reference proteome</keyword>
<evidence type="ECO:0000313" key="10">
    <source>
        <dbReference type="EMBL" id="GGQ55338.1"/>
    </source>
</evidence>
<evidence type="ECO:0000256" key="2">
    <source>
        <dbReference type="ARBA" id="ARBA00022512"/>
    </source>
</evidence>
<dbReference type="EMBL" id="BMQK01000004">
    <property type="protein sequence ID" value="GGQ55338.1"/>
    <property type="molecule type" value="Genomic_DNA"/>
</dbReference>
<feature type="chain" id="PRO_5037527283" evidence="8">
    <location>
        <begin position="28"/>
        <end position="93"/>
    </location>
</feature>
<organism evidence="10 11">
    <name type="scientific">Streptomyces ruber</name>
    <dbReference type="NCBI Taxonomy" id="83378"/>
    <lineage>
        <taxon>Bacteria</taxon>
        <taxon>Bacillati</taxon>
        <taxon>Actinomycetota</taxon>
        <taxon>Actinomycetes</taxon>
        <taxon>Kitasatosporales</taxon>
        <taxon>Streptomycetaceae</taxon>
        <taxon>Streptomyces</taxon>
    </lineage>
</organism>
<comment type="caution">
    <text evidence="10">The sequence shown here is derived from an EMBL/GenBank/DDBJ whole genome shotgun (WGS) entry which is preliminary data.</text>
</comment>
<evidence type="ECO:0000256" key="5">
    <source>
        <dbReference type="ARBA" id="ARBA00022889"/>
    </source>
</evidence>
<feature type="domain" description="Chaplin" evidence="9">
    <location>
        <begin position="38"/>
        <end position="78"/>
    </location>
</feature>
<dbReference type="GO" id="GO:0007155">
    <property type="term" value="P:cell adhesion"/>
    <property type="evidence" value="ECO:0007669"/>
    <property type="project" value="UniProtKB-KW"/>
</dbReference>
<dbReference type="PROSITE" id="PS51884">
    <property type="entry name" value="CHAPLIN"/>
    <property type="match status" value="1"/>
</dbReference>
<reference evidence="10" key="1">
    <citation type="journal article" date="2014" name="Int. J. Syst. Evol. Microbiol.">
        <title>Complete genome sequence of Corynebacterium casei LMG S-19264T (=DSM 44701T), isolated from a smear-ripened cheese.</title>
        <authorList>
            <consortium name="US DOE Joint Genome Institute (JGI-PGF)"/>
            <person name="Walter F."/>
            <person name="Albersmeier A."/>
            <person name="Kalinowski J."/>
            <person name="Ruckert C."/>
        </authorList>
    </citation>
    <scope>NUCLEOTIDE SEQUENCE</scope>
    <source>
        <strain evidence="10">JCM 3131</strain>
    </source>
</reference>
<accession>A0A918BAZ8</accession>
<comment type="subcellular location">
    <subcellularLocation>
        <location evidence="1">Secreted</location>
        <location evidence="1">Cell wall</location>
    </subcellularLocation>
</comment>
<dbReference type="Pfam" id="PF03777">
    <property type="entry name" value="ChpA-C"/>
    <property type="match status" value="1"/>
</dbReference>
<keyword evidence="4 8" id="KW-0732">Signal</keyword>
<evidence type="ECO:0000256" key="6">
    <source>
        <dbReference type="ARBA" id="ARBA00023087"/>
    </source>
</evidence>
<proteinExistence type="predicted"/>
<feature type="signal peptide" evidence="8">
    <location>
        <begin position="1"/>
        <end position="27"/>
    </location>
</feature>
<dbReference type="Proteomes" id="UP000620156">
    <property type="component" value="Unassembled WGS sequence"/>
</dbReference>
<evidence type="ECO:0000256" key="3">
    <source>
        <dbReference type="ARBA" id="ARBA00022525"/>
    </source>
</evidence>
<reference evidence="10" key="2">
    <citation type="submission" date="2020-09" db="EMBL/GenBank/DDBJ databases">
        <authorList>
            <person name="Sun Q."/>
            <person name="Ohkuma M."/>
        </authorList>
    </citation>
    <scope>NUCLEOTIDE SEQUENCE</scope>
    <source>
        <strain evidence="10">JCM 3131</strain>
    </source>
</reference>
<dbReference type="InterPro" id="IPR005528">
    <property type="entry name" value="ChpA-H"/>
</dbReference>
<keyword evidence="6 7" id="KW-0034">Amyloid</keyword>
<keyword evidence="2" id="KW-0134">Cell wall</keyword>
<evidence type="ECO:0000259" key="9">
    <source>
        <dbReference type="PROSITE" id="PS51884"/>
    </source>
</evidence>
<evidence type="ECO:0000256" key="7">
    <source>
        <dbReference type="PROSITE-ProRule" id="PRU01232"/>
    </source>
</evidence>
<protein>
    <submittedName>
        <fullName evidence="10">Membrane protein</fullName>
    </submittedName>
</protein>